<name>A0A2P4YVP0_9STRA</name>
<accession>A0A2P4YVP0</accession>
<dbReference type="EMBL" id="NCKW01000006">
    <property type="protein sequence ID" value="POM81875.1"/>
    <property type="molecule type" value="Genomic_DNA"/>
</dbReference>
<comment type="caution">
    <text evidence="1">The sequence shown here is derived from an EMBL/GenBank/DDBJ whole genome shotgun (WGS) entry which is preliminary data.</text>
</comment>
<sequence>MMVEYLCSRGKRHAYSLQVSDDCVRDNNSTVVNTLGAPAMHFAGVDSDAIRLHGRPRKRINHTMIYPTLRPIRPI</sequence>
<dbReference type="Proteomes" id="UP000237271">
    <property type="component" value="Unassembled WGS sequence"/>
</dbReference>
<organism evidence="1 2">
    <name type="scientific">Phytophthora palmivora</name>
    <dbReference type="NCBI Taxonomy" id="4796"/>
    <lineage>
        <taxon>Eukaryota</taxon>
        <taxon>Sar</taxon>
        <taxon>Stramenopiles</taxon>
        <taxon>Oomycota</taxon>
        <taxon>Peronosporomycetes</taxon>
        <taxon>Peronosporales</taxon>
        <taxon>Peronosporaceae</taxon>
        <taxon>Phytophthora</taxon>
    </lineage>
</organism>
<evidence type="ECO:0000313" key="1">
    <source>
        <dbReference type="EMBL" id="POM81875.1"/>
    </source>
</evidence>
<protein>
    <submittedName>
        <fullName evidence="1">Uncharacterized protein</fullName>
    </submittedName>
</protein>
<dbReference type="AlphaFoldDB" id="A0A2P4YVP0"/>
<proteinExistence type="predicted"/>
<gene>
    <name evidence="1" type="ORF">PHPALM_89</name>
</gene>
<reference evidence="1 2" key="1">
    <citation type="journal article" date="2017" name="Genome Biol. Evol.">
        <title>Phytophthora megakarya and P. palmivora, closely related causal agents of cacao black pod rot, underwent increases in genome sizes and gene numbers by different mechanisms.</title>
        <authorList>
            <person name="Ali S.S."/>
            <person name="Shao J."/>
            <person name="Lary D.J."/>
            <person name="Kronmiller B."/>
            <person name="Shen D."/>
            <person name="Strem M.D."/>
            <person name="Amoako-Attah I."/>
            <person name="Akrofi A.Y."/>
            <person name="Begoude B.A."/>
            <person name="Ten Hoopen G.M."/>
            <person name="Coulibaly K."/>
            <person name="Kebe B.I."/>
            <person name="Melnick R.L."/>
            <person name="Guiltinan M.J."/>
            <person name="Tyler B.M."/>
            <person name="Meinhardt L.W."/>
            <person name="Bailey B.A."/>
        </authorList>
    </citation>
    <scope>NUCLEOTIDE SEQUENCE [LARGE SCALE GENOMIC DNA]</scope>
    <source>
        <strain evidence="2">sbr112.9</strain>
    </source>
</reference>
<evidence type="ECO:0000313" key="2">
    <source>
        <dbReference type="Proteomes" id="UP000237271"/>
    </source>
</evidence>
<keyword evidence="2" id="KW-1185">Reference proteome</keyword>